<evidence type="ECO:0000256" key="2">
    <source>
        <dbReference type="ARBA" id="ARBA00022679"/>
    </source>
</evidence>
<dbReference type="CDD" id="cd02440">
    <property type="entry name" value="AdoMet_MTases"/>
    <property type="match status" value="1"/>
</dbReference>
<dbReference type="GO" id="GO:0008168">
    <property type="term" value="F:methyltransferase activity"/>
    <property type="evidence" value="ECO:0007669"/>
    <property type="project" value="UniProtKB-KW"/>
</dbReference>
<name>A0A370H283_9NOCA</name>
<dbReference type="PANTHER" id="PTHR43861:SF1">
    <property type="entry name" value="TRANS-ACONITATE 2-METHYLTRANSFERASE"/>
    <property type="match status" value="1"/>
</dbReference>
<evidence type="ECO:0000259" key="3">
    <source>
        <dbReference type="Pfam" id="PF13649"/>
    </source>
</evidence>
<dbReference type="OrthoDB" id="9805171at2"/>
<evidence type="ECO:0000313" key="4">
    <source>
        <dbReference type="EMBL" id="RDI48183.1"/>
    </source>
</evidence>
<dbReference type="PANTHER" id="PTHR43861">
    <property type="entry name" value="TRANS-ACONITATE 2-METHYLTRANSFERASE-RELATED"/>
    <property type="match status" value="1"/>
</dbReference>
<dbReference type="STRING" id="1210089.GCA_001613165_05836"/>
<proteinExistence type="predicted"/>
<protein>
    <submittedName>
        <fullName evidence="4">Methyltransferase family protein</fullName>
    </submittedName>
</protein>
<dbReference type="AlphaFoldDB" id="A0A370H283"/>
<feature type="domain" description="Methyltransferase" evidence="3">
    <location>
        <begin position="62"/>
        <end position="151"/>
    </location>
</feature>
<dbReference type="Proteomes" id="UP000255355">
    <property type="component" value="Unassembled WGS sequence"/>
</dbReference>
<accession>A0A370H283</accession>
<keyword evidence="1 4" id="KW-0489">Methyltransferase</keyword>
<keyword evidence="5" id="KW-1185">Reference proteome</keyword>
<sequence>MSDRIRRLASVTGVEDVQRTRAAYDGVAELYAEISAGVMAAQPLDRAMFGVFAELAQGRGTVADIGCGPGRVTIHLDGLGLDVFGLDLSPEMIRLARAAHPNLRFEIGSMERLDLPDASLGAILAWYSMIHTPPERVPGIVAEFGRVLTDGAPLLLGFQAADDEFHDIQPYDHKVAPVYRWSLRRMAEVLAGGGFETVAQLRRAPDPDGRCPHGCLLARKSATPAG</sequence>
<comment type="caution">
    <text evidence="4">The sequence shown here is derived from an EMBL/GenBank/DDBJ whole genome shotgun (WGS) entry which is preliminary data.</text>
</comment>
<dbReference type="Gene3D" id="3.40.50.150">
    <property type="entry name" value="Vaccinia Virus protein VP39"/>
    <property type="match status" value="1"/>
</dbReference>
<dbReference type="InterPro" id="IPR041698">
    <property type="entry name" value="Methyltransf_25"/>
</dbReference>
<reference evidence="4 5" key="1">
    <citation type="submission" date="2018-07" db="EMBL/GenBank/DDBJ databases">
        <title>Genomic Encyclopedia of Type Strains, Phase IV (KMG-IV): sequencing the most valuable type-strain genomes for metagenomic binning, comparative biology and taxonomic classification.</title>
        <authorList>
            <person name="Goeker M."/>
        </authorList>
    </citation>
    <scope>NUCLEOTIDE SEQUENCE [LARGE SCALE GENOMIC DNA]</scope>
    <source>
        <strain evidence="4 5">DSM 44952</strain>
    </source>
</reference>
<dbReference type="Pfam" id="PF13649">
    <property type="entry name" value="Methyltransf_25"/>
    <property type="match status" value="1"/>
</dbReference>
<dbReference type="EMBL" id="QQAZ01000008">
    <property type="protein sequence ID" value="RDI48183.1"/>
    <property type="molecule type" value="Genomic_DNA"/>
</dbReference>
<evidence type="ECO:0000256" key="1">
    <source>
        <dbReference type="ARBA" id="ARBA00022603"/>
    </source>
</evidence>
<dbReference type="GO" id="GO:0032259">
    <property type="term" value="P:methylation"/>
    <property type="evidence" value="ECO:0007669"/>
    <property type="project" value="UniProtKB-KW"/>
</dbReference>
<evidence type="ECO:0000313" key="5">
    <source>
        <dbReference type="Proteomes" id="UP000255355"/>
    </source>
</evidence>
<organism evidence="4 5">
    <name type="scientific">Nocardia mexicana</name>
    <dbReference type="NCBI Taxonomy" id="279262"/>
    <lineage>
        <taxon>Bacteria</taxon>
        <taxon>Bacillati</taxon>
        <taxon>Actinomycetota</taxon>
        <taxon>Actinomycetes</taxon>
        <taxon>Mycobacteriales</taxon>
        <taxon>Nocardiaceae</taxon>
        <taxon>Nocardia</taxon>
    </lineage>
</organism>
<gene>
    <name evidence="4" type="ORF">DFR68_10811</name>
</gene>
<dbReference type="InterPro" id="IPR029063">
    <property type="entry name" value="SAM-dependent_MTases_sf"/>
</dbReference>
<dbReference type="SUPFAM" id="SSF53335">
    <property type="entry name" value="S-adenosyl-L-methionine-dependent methyltransferases"/>
    <property type="match status" value="1"/>
</dbReference>
<keyword evidence="2 4" id="KW-0808">Transferase</keyword>